<keyword evidence="2" id="KW-0472">Membrane</keyword>
<protein>
    <submittedName>
        <fullName evidence="3">Uncharacterized protein</fullName>
    </submittedName>
</protein>
<reference evidence="3 4" key="1">
    <citation type="submission" date="2016-08" db="EMBL/GenBank/DDBJ databases">
        <title>New Insights into Marine Group III Euryarchaeota, from dark to light.</title>
        <authorList>
            <person name="Haro-Moreno J.M."/>
            <person name="Rodriguez-Valera F."/>
            <person name="Lopez-Garcia P."/>
            <person name="Moreira D."/>
            <person name="Martin-Cuadrado A.B."/>
        </authorList>
    </citation>
    <scope>NUCLEOTIDE SEQUENCE [LARGE SCALE GENOMIC DNA]</scope>
    <source>
        <strain evidence="3">CG-Epi1</strain>
    </source>
</reference>
<sequence length="943" mass="102314">MSDMNKPEMTAQVLVAVGAVFLLISAYVMGVYIPNQKELSDDFESRTSFDGDMTLFDATKSATLQGDYNAENALNTYLAADGTNAEIVAKADPSKSDDEKTYYNFNASAFSSKNMTEETRILTFTDYNNYVDRTTWETKDADDPDDTFGYSLWNPNELPEDKNTEYPNPFVSSHTNTYVYVGEEKVGDIDCYKYTANETFEYSSDSVLALKANFDGFLPEGVVGTSYGEMEYKEVIWVGKETGQVADRELDIVVNFIPDPRLAVLFQATEALDSVIVYEGTLDGANITADRRTFSSGSIFTGIDNATGAERTYMNATGTLLVSGETEPRVNSTFLIDTHTQQAQGQAPDGTYISGGQTFFSIGSVCDNTTYNYANLFLTTYVNTYECVESTSIPGFIIPSANVMGTTNVHHYQSVETDVPYDTTVASLPVFDPVNGYCMVPQACPDRQWAPLIAFALTQTSLGDDALQIPIRSDATMTLPRFTTDMGMIMSGEAIMGSQYHPLIQTSFTSIDDYATSLGLDVSYANMPFVLDPNGTTSLPIPGDASCVMGTGDNDTCVMGSSFTHPLVAGIMGQVMAGLGADPSSYQALPWYTNGEAVLPVIDDGTLMVQGKALMGHQFHPLIIDSLSATQSYGVDYLNVPWRTVNETDVPITMILPNMSADGDMYYMNGVNSYTTDITQAYLGNLTNPADPSTWVFSGTCTLADMNMTTGTCVPTYEYLPFAAPLQASSVMPNITPAQLPLFDVDAATPVIEEQTLQLLMDYEENVFLDPVTATVLDQNFSILVTVAFPWGTEAVAQSIDVAYTEEQKLASSGSRWTAEFGYTFLPGSPLRADNSHFTIMTLKGGYSDAEVADAKNTIEDTSSALSSARTIPMVLIGVALVSLMGGFYVYYQNNQGGDMSSGMDESASEESAPSMAVTEEDSEEEAEDSGDDSEEESGDSDE</sequence>
<comment type="caution">
    <text evidence="3">The sequence shown here is derived from an EMBL/GenBank/DDBJ whole genome shotgun (WGS) entry which is preliminary data.</text>
</comment>
<organism evidence="3 4">
    <name type="scientific">Marine Group III euryarchaeote CG-Epi1</name>
    <dbReference type="NCBI Taxonomy" id="1888995"/>
    <lineage>
        <taxon>Archaea</taxon>
        <taxon>Methanobacteriati</taxon>
        <taxon>Thermoplasmatota</taxon>
        <taxon>Thermoplasmata</taxon>
        <taxon>Candidatus Thermoprofundales</taxon>
    </lineage>
</organism>
<proteinExistence type="predicted"/>
<dbReference type="Proteomes" id="UP000183080">
    <property type="component" value="Unassembled WGS sequence"/>
</dbReference>
<gene>
    <name evidence="3" type="ORF">BD935_04355</name>
</gene>
<evidence type="ECO:0000313" key="4">
    <source>
        <dbReference type="Proteomes" id="UP000183080"/>
    </source>
</evidence>
<dbReference type="STRING" id="1888995.BD935_04355"/>
<dbReference type="AlphaFoldDB" id="A0A1J5TWH3"/>
<evidence type="ECO:0000256" key="2">
    <source>
        <dbReference type="SAM" id="Phobius"/>
    </source>
</evidence>
<feature type="region of interest" description="Disordered" evidence="1">
    <location>
        <begin position="899"/>
        <end position="943"/>
    </location>
</feature>
<keyword evidence="2" id="KW-0812">Transmembrane</keyword>
<feature type="compositionally biased region" description="Acidic residues" evidence="1">
    <location>
        <begin position="919"/>
        <end position="943"/>
    </location>
</feature>
<name>A0A1J5TWH3_9ARCH</name>
<keyword evidence="2" id="KW-1133">Transmembrane helix</keyword>
<feature type="transmembrane region" description="Helical" evidence="2">
    <location>
        <begin position="872"/>
        <end position="892"/>
    </location>
</feature>
<dbReference type="EMBL" id="MIZA01000007">
    <property type="protein sequence ID" value="OIR20837.1"/>
    <property type="molecule type" value="Genomic_DNA"/>
</dbReference>
<evidence type="ECO:0000256" key="1">
    <source>
        <dbReference type="SAM" id="MobiDB-lite"/>
    </source>
</evidence>
<accession>A0A1J5TWH3</accession>
<evidence type="ECO:0000313" key="3">
    <source>
        <dbReference type="EMBL" id="OIR20837.1"/>
    </source>
</evidence>